<reference evidence="1" key="1">
    <citation type="submission" date="2022-05" db="EMBL/GenBank/DDBJ databases">
        <title>Description of a novel species of Leclercia; Leclercia tamurae and the Proposal for a Novel Genus Silvania gen. nov. Containing Two Novel Species Silvania hatchlandensis sp. nov. and Silvania confinis sp. nov. Isolated from the Rhizosphere of Oak.</title>
        <authorList>
            <person name="Maddock D.W."/>
            <person name="Brady C.L."/>
            <person name="Denman S."/>
            <person name="Arnold D."/>
        </authorList>
    </citation>
    <scope>NUCLEOTIDE SEQUENCE</scope>
    <source>
        <strain evidence="1">H4N4</strain>
    </source>
</reference>
<comment type="caution">
    <text evidence="1">The sequence shown here is derived from an EMBL/GenBank/DDBJ whole genome shotgun (WGS) entry which is preliminary data.</text>
</comment>
<accession>A0A9J6QKL8</accession>
<name>A0A9J6QKL8_9ENTR</name>
<dbReference type="Gene3D" id="1.10.30.50">
    <property type="match status" value="1"/>
</dbReference>
<sequence length="248" mass="28838">MIKLERNFTPEFFTREDLDSLTNQFKKEGTTVWHHHEVKSACLKLSDGKCAFCEVKLEEASTYNEVEHFKDKKTFPDDVIQWENLLPSCRHCNGSKQRHNVVLEPIINPCNDLPSEHLYMRGYRIKGKTTLGEMTVNVLNFNHKDHKFIPRCKAGDVIERSIDNAIEKLEWFMDRQDVRRKNIFLNYVEALLGECQKDSPFSAVSATTLHNSDDYKLLKGVMEVQGIWTDYMQTLHDDSLGLILAEVR</sequence>
<dbReference type="CDD" id="cd00085">
    <property type="entry name" value="HNHc"/>
    <property type="match status" value="1"/>
</dbReference>
<protein>
    <recommendedName>
        <fullName evidence="3">HNH endonuclease</fullName>
    </recommendedName>
</protein>
<evidence type="ECO:0000313" key="1">
    <source>
        <dbReference type="EMBL" id="MCU6671396.1"/>
    </source>
</evidence>
<evidence type="ECO:0008006" key="3">
    <source>
        <dbReference type="Google" id="ProtNLM"/>
    </source>
</evidence>
<organism evidence="1 2">
    <name type="scientific">Silvania confinis</name>
    <dbReference type="NCBI Taxonomy" id="2926470"/>
    <lineage>
        <taxon>Bacteria</taxon>
        <taxon>Pseudomonadati</taxon>
        <taxon>Pseudomonadota</taxon>
        <taxon>Gammaproteobacteria</taxon>
        <taxon>Enterobacterales</taxon>
        <taxon>Enterobacteriaceae</taxon>
        <taxon>Silvania</taxon>
    </lineage>
</organism>
<dbReference type="RefSeq" id="WP_271269874.1">
    <property type="nucleotide sequence ID" value="NZ_JAMGZJ010000078.1"/>
</dbReference>
<dbReference type="AlphaFoldDB" id="A0A9J6QKL8"/>
<gene>
    <name evidence="1" type="ORF">M8013_22000</name>
</gene>
<dbReference type="EMBL" id="JAMGZJ010000078">
    <property type="protein sequence ID" value="MCU6671396.1"/>
    <property type="molecule type" value="Genomic_DNA"/>
</dbReference>
<dbReference type="Proteomes" id="UP001061282">
    <property type="component" value="Unassembled WGS sequence"/>
</dbReference>
<dbReference type="InterPro" id="IPR003615">
    <property type="entry name" value="HNH_nuc"/>
</dbReference>
<keyword evidence="2" id="KW-1185">Reference proteome</keyword>
<evidence type="ECO:0000313" key="2">
    <source>
        <dbReference type="Proteomes" id="UP001061282"/>
    </source>
</evidence>
<proteinExistence type="predicted"/>